<evidence type="ECO:0000256" key="1">
    <source>
        <dbReference type="SAM" id="MobiDB-lite"/>
    </source>
</evidence>
<evidence type="ECO:0000313" key="3">
    <source>
        <dbReference type="Proteomes" id="UP001054945"/>
    </source>
</evidence>
<feature type="region of interest" description="Disordered" evidence="1">
    <location>
        <begin position="44"/>
        <end position="80"/>
    </location>
</feature>
<proteinExistence type="predicted"/>
<accession>A0AAV4U140</accession>
<organism evidence="2 3">
    <name type="scientific">Caerostris extrusa</name>
    <name type="common">Bark spider</name>
    <name type="synonym">Caerostris bankana</name>
    <dbReference type="NCBI Taxonomy" id="172846"/>
    <lineage>
        <taxon>Eukaryota</taxon>
        <taxon>Metazoa</taxon>
        <taxon>Ecdysozoa</taxon>
        <taxon>Arthropoda</taxon>
        <taxon>Chelicerata</taxon>
        <taxon>Arachnida</taxon>
        <taxon>Araneae</taxon>
        <taxon>Araneomorphae</taxon>
        <taxon>Entelegynae</taxon>
        <taxon>Araneoidea</taxon>
        <taxon>Araneidae</taxon>
        <taxon>Caerostris</taxon>
    </lineage>
</organism>
<reference evidence="2 3" key="1">
    <citation type="submission" date="2021-06" db="EMBL/GenBank/DDBJ databases">
        <title>Caerostris extrusa draft genome.</title>
        <authorList>
            <person name="Kono N."/>
            <person name="Arakawa K."/>
        </authorList>
    </citation>
    <scope>NUCLEOTIDE SEQUENCE [LARGE SCALE GENOMIC DNA]</scope>
</reference>
<sequence length="80" mass="8867">MLISEEAMQTENEESQSPHAVTKPQPCHRATDFSIEAIMALDAPRKHRRQQPSPDPPVSDLCSPQIAGDQFSANLRKGEI</sequence>
<name>A0AAV4U140_CAEEX</name>
<dbReference type="Proteomes" id="UP001054945">
    <property type="component" value="Unassembled WGS sequence"/>
</dbReference>
<dbReference type="AlphaFoldDB" id="A0AAV4U140"/>
<evidence type="ECO:0000313" key="2">
    <source>
        <dbReference type="EMBL" id="GIY51509.1"/>
    </source>
</evidence>
<protein>
    <submittedName>
        <fullName evidence="2">Uncharacterized protein</fullName>
    </submittedName>
</protein>
<feature type="region of interest" description="Disordered" evidence="1">
    <location>
        <begin position="1"/>
        <end position="26"/>
    </location>
</feature>
<keyword evidence="3" id="KW-1185">Reference proteome</keyword>
<dbReference type="EMBL" id="BPLR01012121">
    <property type="protein sequence ID" value="GIY51509.1"/>
    <property type="molecule type" value="Genomic_DNA"/>
</dbReference>
<feature type="compositionally biased region" description="Polar residues" evidence="1">
    <location>
        <begin position="7"/>
        <end position="19"/>
    </location>
</feature>
<comment type="caution">
    <text evidence="2">The sequence shown here is derived from an EMBL/GenBank/DDBJ whole genome shotgun (WGS) entry which is preliminary data.</text>
</comment>
<gene>
    <name evidence="2" type="ORF">CEXT_243481</name>
</gene>